<organism evidence="2 3">
    <name type="scientific">Ensete ventricosum</name>
    <name type="common">Abyssinian banana</name>
    <name type="synonym">Musa ensete</name>
    <dbReference type="NCBI Taxonomy" id="4639"/>
    <lineage>
        <taxon>Eukaryota</taxon>
        <taxon>Viridiplantae</taxon>
        <taxon>Streptophyta</taxon>
        <taxon>Embryophyta</taxon>
        <taxon>Tracheophyta</taxon>
        <taxon>Spermatophyta</taxon>
        <taxon>Magnoliopsida</taxon>
        <taxon>Liliopsida</taxon>
        <taxon>Zingiberales</taxon>
        <taxon>Musaceae</taxon>
        <taxon>Ensete</taxon>
    </lineage>
</organism>
<evidence type="ECO:0000313" key="2">
    <source>
        <dbReference type="EMBL" id="RRT71027.1"/>
    </source>
</evidence>
<proteinExistence type="predicted"/>
<name>A0A427A439_ENSVE</name>
<gene>
    <name evidence="2" type="ORF">B296_00032196</name>
</gene>
<protein>
    <submittedName>
        <fullName evidence="2">Uncharacterized protein</fullName>
    </submittedName>
</protein>
<dbReference type="AlphaFoldDB" id="A0A427A439"/>
<evidence type="ECO:0000313" key="3">
    <source>
        <dbReference type="Proteomes" id="UP000287651"/>
    </source>
</evidence>
<feature type="region of interest" description="Disordered" evidence="1">
    <location>
        <begin position="81"/>
        <end position="103"/>
    </location>
</feature>
<comment type="caution">
    <text evidence="2">The sequence shown here is derived from an EMBL/GenBank/DDBJ whole genome shotgun (WGS) entry which is preliminary data.</text>
</comment>
<accession>A0A427A439</accession>
<sequence length="150" mass="16041">MRPNWLRSSGGSFPLPGVKDMNEAWLAETGLSHVEMFNLGKMKSNSVKGSGSTVPLATDASSSVVVAGFVAEKCPSIDERSSLRKRSLRETSEQPADALGSTTKVPVEKGKELMVIEEAPERGYTLHELCEVEVLGNLSGCITCAAEIKT</sequence>
<dbReference type="EMBL" id="AMZH03003827">
    <property type="protein sequence ID" value="RRT71027.1"/>
    <property type="molecule type" value="Genomic_DNA"/>
</dbReference>
<dbReference type="Proteomes" id="UP000287651">
    <property type="component" value="Unassembled WGS sequence"/>
</dbReference>
<evidence type="ECO:0000256" key="1">
    <source>
        <dbReference type="SAM" id="MobiDB-lite"/>
    </source>
</evidence>
<reference evidence="2 3" key="1">
    <citation type="journal article" date="2014" name="Agronomy (Basel)">
        <title>A Draft Genome Sequence for Ensete ventricosum, the Drought-Tolerant Tree Against Hunger.</title>
        <authorList>
            <person name="Harrison J."/>
            <person name="Moore K.A."/>
            <person name="Paszkiewicz K."/>
            <person name="Jones T."/>
            <person name="Grant M."/>
            <person name="Ambacheew D."/>
            <person name="Muzemil S."/>
            <person name="Studholme D.J."/>
        </authorList>
    </citation>
    <scope>NUCLEOTIDE SEQUENCE [LARGE SCALE GENOMIC DNA]</scope>
</reference>
<feature type="compositionally biased region" description="Basic and acidic residues" evidence="1">
    <location>
        <begin position="81"/>
        <end position="92"/>
    </location>
</feature>